<keyword evidence="5" id="KW-0175">Coiled coil</keyword>
<accession>A0A6N2UR28</accession>
<feature type="domain" description="Phosphotyrosine protein phosphatase I" evidence="8">
    <location>
        <begin position="1"/>
        <end position="177"/>
    </location>
</feature>
<dbReference type="EMBL" id="CACRSP010000015">
    <property type="protein sequence ID" value="VYT20604.1"/>
    <property type="molecule type" value="Genomic_DNA"/>
</dbReference>
<evidence type="ECO:0000256" key="4">
    <source>
        <dbReference type="PIRSR" id="PIRSR617867-1"/>
    </source>
</evidence>
<feature type="region of interest" description="Disordered" evidence="6">
    <location>
        <begin position="526"/>
        <end position="636"/>
    </location>
</feature>
<keyword evidence="2 10" id="KW-0378">Hydrolase</keyword>
<evidence type="ECO:0000256" key="6">
    <source>
        <dbReference type="SAM" id="MobiDB-lite"/>
    </source>
</evidence>
<dbReference type="Gene3D" id="3.40.50.2300">
    <property type="match status" value="1"/>
</dbReference>
<dbReference type="EMBL" id="WDPD01000001">
    <property type="protein sequence ID" value="KAB7462515.1"/>
    <property type="molecule type" value="Genomic_DNA"/>
</dbReference>
<feature type="active site" description="Nucleophile" evidence="4">
    <location>
        <position position="7"/>
    </location>
</feature>
<dbReference type="RefSeq" id="WP_034522602.1">
    <property type="nucleotide sequence ID" value="NZ_CACRSP010000015.1"/>
</dbReference>
<evidence type="ECO:0000256" key="3">
    <source>
        <dbReference type="ARBA" id="ARBA00022912"/>
    </source>
</evidence>
<feature type="transmembrane region" description="Helical" evidence="7">
    <location>
        <begin position="301"/>
        <end position="322"/>
    </location>
</feature>
<dbReference type="EC" id="3.1.3.48" evidence="10"/>
<keyword evidence="3" id="KW-0904">Protein phosphatase</keyword>
<evidence type="ECO:0000256" key="7">
    <source>
        <dbReference type="SAM" id="Phobius"/>
    </source>
</evidence>
<dbReference type="InterPro" id="IPR023485">
    <property type="entry name" value="Ptyr_pPase"/>
</dbReference>
<dbReference type="InterPro" id="IPR050438">
    <property type="entry name" value="LMW_PTPase"/>
</dbReference>
<proteinExistence type="inferred from homology"/>
<evidence type="ECO:0000313" key="9">
    <source>
        <dbReference type="EMBL" id="KAB7462515.1"/>
    </source>
</evidence>
<dbReference type="InterPro" id="IPR036196">
    <property type="entry name" value="Ptyr_pPase_sf"/>
</dbReference>
<name>A0A6N2UR28_9BIFI</name>
<feature type="compositionally biased region" description="Low complexity" evidence="6">
    <location>
        <begin position="530"/>
        <end position="542"/>
    </location>
</feature>
<keyword evidence="7" id="KW-1133">Transmembrane helix</keyword>
<gene>
    <name evidence="10" type="primary">etp_1</name>
    <name evidence="10" type="ORF">BDLFYP24_00542</name>
    <name evidence="9" type="ORF">GBB04_01725</name>
</gene>
<dbReference type="Gene3D" id="1.20.1270.90">
    <property type="entry name" value="AF1782-like"/>
    <property type="match status" value="1"/>
</dbReference>
<dbReference type="PRINTS" id="PR00719">
    <property type="entry name" value="LMWPTPASE"/>
</dbReference>
<protein>
    <submittedName>
        <fullName evidence="10">Low molecular weight protein-tyrosine-phosphatase etp</fullName>
        <ecNumber evidence="10">3.1.3.48</ecNumber>
    </submittedName>
    <submittedName>
        <fullName evidence="9">Tyrosine protein phosphatase</fullName>
    </submittedName>
</protein>
<dbReference type="SMART" id="SM00226">
    <property type="entry name" value="LMWPc"/>
    <property type="match status" value="1"/>
</dbReference>
<feature type="active site" description="Nucleophile" evidence="4">
    <location>
        <position position="13"/>
    </location>
</feature>
<dbReference type="PANTHER" id="PTHR11717:SF31">
    <property type="entry name" value="LOW MOLECULAR WEIGHT PROTEIN-TYROSINE-PHOSPHATASE ETP-RELATED"/>
    <property type="match status" value="1"/>
</dbReference>
<dbReference type="Pfam" id="PF01451">
    <property type="entry name" value="LMWPc"/>
    <property type="match status" value="1"/>
</dbReference>
<evidence type="ECO:0000259" key="8">
    <source>
        <dbReference type="SMART" id="SM00226"/>
    </source>
</evidence>
<evidence type="ECO:0000313" key="10">
    <source>
        <dbReference type="EMBL" id="VYT20604.1"/>
    </source>
</evidence>
<feature type="compositionally biased region" description="Polar residues" evidence="6">
    <location>
        <begin position="616"/>
        <end position="636"/>
    </location>
</feature>
<dbReference type="PANTHER" id="PTHR11717">
    <property type="entry name" value="LOW MOLECULAR WEIGHT PROTEIN TYROSINE PHOSPHATASE"/>
    <property type="match status" value="1"/>
</dbReference>
<comment type="similarity">
    <text evidence="1">Belongs to the low molecular weight phosphotyrosine protein phosphatase family.</text>
</comment>
<reference evidence="10" key="2">
    <citation type="submission" date="2019-11" db="EMBL/GenBank/DDBJ databases">
        <authorList>
            <person name="Feng L."/>
        </authorList>
    </citation>
    <scope>NUCLEOTIDE SEQUENCE</scope>
    <source>
        <strain evidence="10">BdentiumLFYP24</strain>
    </source>
</reference>
<evidence type="ECO:0000313" key="11">
    <source>
        <dbReference type="Proteomes" id="UP000429211"/>
    </source>
</evidence>
<dbReference type="Proteomes" id="UP000429211">
    <property type="component" value="Unassembled WGS sequence"/>
</dbReference>
<evidence type="ECO:0000256" key="2">
    <source>
        <dbReference type="ARBA" id="ARBA00022801"/>
    </source>
</evidence>
<feature type="compositionally biased region" description="Low complexity" evidence="6">
    <location>
        <begin position="561"/>
        <end position="585"/>
    </location>
</feature>
<organism evidence="10">
    <name type="scientific">Bifidobacterium dentium</name>
    <dbReference type="NCBI Taxonomy" id="1689"/>
    <lineage>
        <taxon>Bacteria</taxon>
        <taxon>Bacillati</taxon>
        <taxon>Actinomycetota</taxon>
        <taxon>Actinomycetes</taxon>
        <taxon>Bifidobacteriales</taxon>
        <taxon>Bifidobacteriaceae</taxon>
        <taxon>Bifidobacterium</taxon>
    </lineage>
</organism>
<reference evidence="9 11" key="1">
    <citation type="journal article" date="2019" name="Nat. Med.">
        <title>A library of human gut bacterial isolates paired with longitudinal multiomics data enables mechanistic microbiome research.</title>
        <authorList>
            <person name="Poyet M."/>
            <person name="Groussin M."/>
            <person name="Gibbons S.M."/>
            <person name="Avila-Pacheco J."/>
            <person name="Jiang X."/>
            <person name="Kearney S.M."/>
            <person name="Perrotta A.R."/>
            <person name="Berdy B."/>
            <person name="Zhao S."/>
            <person name="Lieberman T.D."/>
            <person name="Swanson P.K."/>
            <person name="Smith M."/>
            <person name="Roesemann S."/>
            <person name="Alexander J.E."/>
            <person name="Rich S.A."/>
            <person name="Livny J."/>
            <person name="Vlamakis H."/>
            <person name="Clish C."/>
            <person name="Bullock K."/>
            <person name="Deik A."/>
            <person name="Scott J."/>
            <person name="Pierce K.A."/>
            <person name="Xavier R.J."/>
            <person name="Alm E.J."/>
        </authorList>
    </citation>
    <scope>NUCLEOTIDE SEQUENCE [LARGE SCALE GENOMIC DNA]</scope>
    <source>
        <strain evidence="9 11">BIOML-A2</strain>
    </source>
</reference>
<dbReference type="AlphaFoldDB" id="A0A6N2UR28"/>
<feature type="coiled-coil region" evidence="5">
    <location>
        <begin position="447"/>
        <end position="501"/>
    </location>
</feature>
<dbReference type="InterPro" id="IPR017867">
    <property type="entry name" value="Tyr_phospatase_low_mol_wt"/>
</dbReference>
<evidence type="ECO:0000256" key="5">
    <source>
        <dbReference type="SAM" id="Coils"/>
    </source>
</evidence>
<keyword evidence="7" id="KW-0812">Transmembrane</keyword>
<dbReference type="SUPFAM" id="SSF52788">
    <property type="entry name" value="Phosphotyrosine protein phosphatases I"/>
    <property type="match status" value="1"/>
</dbReference>
<evidence type="ECO:0000256" key="1">
    <source>
        <dbReference type="ARBA" id="ARBA00011063"/>
    </source>
</evidence>
<sequence>MRVLFVCTGNICRSPMGELLFRMYTAGTSIEVDSAGTHSLVGHEIDGSSAALLTSAGIDSSAFRSKQLTRQIAQECDLILCFEEDQLHNIVGIAPAAVHYTFTLPDFSNMCAYCAQQNMIEGFTLPERLQSVIAQATTIRPMLPQAATIADPYRKDFSAFRRAVDATDTAIRNIMKSLSFGTSASAMDMLPLTASLADASNPPYYRGDVMAGNWSWPIMPFDNAIVPVGVAEKSDGTETIADSLKTTMIRPDGNDAIALPTEVPSEAGHASNTDAMPQITEDTSIRDVAVNAESRSRKRRIILIVSAAVVLALAATGGTVFWHHTQTVAKQNAFSSCKKSASRYAKVKKQYDSAIQSANLLTTIPTSELADASTVDMLKSELSSTYDFIPTTQCVVSLSTANLTQAAEQNNKNASAMEKSLKSLTKASDAVTKAHDAQTTSIVSAAKQALQTAIEQATKLLESSKGNVADEQTRTDLQKTVDDANALLQNDDATIEQLTEAREAMGKAMQAVTDSVAQCNADNQVYEKPQQTTNSSNSGQQTYYNPSEYKTDTSTETPGINDNNDTNSSSENKLTPTSKPTTSPTVQPNPSTDPTQNPEPTPEPTTDHTEKPNPSPIASPNSGSDTPSQSSADAEK</sequence>
<dbReference type="GO" id="GO:0004725">
    <property type="term" value="F:protein tyrosine phosphatase activity"/>
    <property type="evidence" value="ECO:0007669"/>
    <property type="project" value="UniProtKB-EC"/>
</dbReference>
<keyword evidence="7" id="KW-0472">Membrane</keyword>